<evidence type="ECO:0000256" key="1">
    <source>
        <dbReference type="ARBA" id="ARBA00004191"/>
    </source>
</evidence>
<dbReference type="AlphaFoldDB" id="A0AAV1WMK8"/>
<evidence type="ECO:0000256" key="4">
    <source>
        <dbReference type="ARBA" id="ARBA00022525"/>
    </source>
</evidence>
<evidence type="ECO:0000256" key="8">
    <source>
        <dbReference type="RuleBase" id="RU361169"/>
    </source>
</evidence>
<name>A0AAV1WMK8_LUPLU</name>
<dbReference type="GO" id="GO:0004650">
    <property type="term" value="F:polygalacturonase activity"/>
    <property type="evidence" value="ECO:0007669"/>
    <property type="project" value="InterPro"/>
</dbReference>
<proteinExistence type="inferred from homology"/>
<comment type="similarity">
    <text evidence="2 8">Belongs to the glycosyl hydrolase 28 family.</text>
</comment>
<evidence type="ECO:0008006" key="11">
    <source>
        <dbReference type="Google" id="ProtNLM"/>
    </source>
</evidence>
<keyword evidence="3" id="KW-0134">Cell wall</keyword>
<dbReference type="EMBL" id="CAXHTB010000007">
    <property type="protein sequence ID" value="CAL0310312.1"/>
    <property type="molecule type" value="Genomic_DNA"/>
</dbReference>
<dbReference type="PANTHER" id="PTHR31375">
    <property type="match status" value="1"/>
</dbReference>
<dbReference type="Proteomes" id="UP001497480">
    <property type="component" value="Unassembled WGS sequence"/>
</dbReference>
<protein>
    <recommendedName>
        <fullName evidence="11">Polygalacturonase</fullName>
    </recommendedName>
</protein>
<evidence type="ECO:0000256" key="2">
    <source>
        <dbReference type="ARBA" id="ARBA00008834"/>
    </source>
</evidence>
<dbReference type="GO" id="GO:0005975">
    <property type="term" value="P:carbohydrate metabolic process"/>
    <property type="evidence" value="ECO:0007669"/>
    <property type="project" value="InterPro"/>
</dbReference>
<comment type="caution">
    <text evidence="9">The sequence shown here is derived from an EMBL/GenBank/DDBJ whole genome shotgun (WGS) entry which is preliminary data.</text>
</comment>
<keyword evidence="5 8" id="KW-0378">Hydrolase</keyword>
<evidence type="ECO:0000256" key="7">
    <source>
        <dbReference type="ARBA" id="ARBA00023316"/>
    </source>
</evidence>
<evidence type="ECO:0000313" key="9">
    <source>
        <dbReference type="EMBL" id="CAL0310312.1"/>
    </source>
</evidence>
<dbReference type="InterPro" id="IPR012334">
    <property type="entry name" value="Pectin_lyas_fold"/>
</dbReference>
<dbReference type="GO" id="GO:0071555">
    <property type="term" value="P:cell wall organization"/>
    <property type="evidence" value="ECO:0007669"/>
    <property type="project" value="UniProtKB-KW"/>
</dbReference>
<sequence>MDESVFKDYDLIIIQGQITLPGPLGFEDKHIQTRLMSPNHEQHFGFMMRRSRTHMSQGMVNVDHYGAIANDGRDDTEAFEKAWIEACSRGAILVVPQRSVYHLKPITFKGSCQPNTAFKVYGTIKAWPHMSAYEKDRQRWIMFDSITNLVVDGGGIIDGNGRKWWQNSCKVNRSLGGRGYAKDIKFMNMSMRNVTNPIIIDQNYCDQEEPCQVQESAVALSNVVYQNIKGTSASEVAIKFVCSKTVPCKGIYMQDVILRREDGDGVSATCENVRFANRGRFYPQCSSG</sequence>
<dbReference type="SUPFAM" id="SSF51126">
    <property type="entry name" value="Pectin lyase-like"/>
    <property type="match status" value="1"/>
</dbReference>
<gene>
    <name evidence="9" type="ORF">LLUT_LOCUS11372</name>
</gene>
<dbReference type="Gene3D" id="2.160.20.10">
    <property type="entry name" value="Single-stranded right-handed beta-helix, Pectin lyase-like"/>
    <property type="match status" value="2"/>
</dbReference>
<evidence type="ECO:0000256" key="5">
    <source>
        <dbReference type="ARBA" id="ARBA00022801"/>
    </source>
</evidence>
<keyword evidence="10" id="KW-1185">Reference proteome</keyword>
<dbReference type="InterPro" id="IPR011050">
    <property type="entry name" value="Pectin_lyase_fold/virulence"/>
</dbReference>
<evidence type="ECO:0000256" key="3">
    <source>
        <dbReference type="ARBA" id="ARBA00022512"/>
    </source>
</evidence>
<keyword evidence="4" id="KW-0964">Secreted</keyword>
<comment type="subcellular location">
    <subcellularLocation>
        <location evidence="1">Secreted</location>
        <location evidence="1">Cell wall</location>
    </subcellularLocation>
</comment>
<dbReference type="Pfam" id="PF00295">
    <property type="entry name" value="Glyco_hydro_28"/>
    <property type="match status" value="2"/>
</dbReference>
<dbReference type="InterPro" id="IPR000743">
    <property type="entry name" value="Glyco_hydro_28"/>
</dbReference>
<evidence type="ECO:0000313" key="10">
    <source>
        <dbReference type="Proteomes" id="UP001497480"/>
    </source>
</evidence>
<organism evidence="9 10">
    <name type="scientific">Lupinus luteus</name>
    <name type="common">European yellow lupine</name>
    <dbReference type="NCBI Taxonomy" id="3873"/>
    <lineage>
        <taxon>Eukaryota</taxon>
        <taxon>Viridiplantae</taxon>
        <taxon>Streptophyta</taxon>
        <taxon>Embryophyta</taxon>
        <taxon>Tracheophyta</taxon>
        <taxon>Spermatophyta</taxon>
        <taxon>Magnoliopsida</taxon>
        <taxon>eudicotyledons</taxon>
        <taxon>Gunneridae</taxon>
        <taxon>Pentapetalae</taxon>
        <taxon>rosids</taxon>
        <taxon>fabids</taxon>
        <taxon>Fabales</taxon>
        <taxon>Fabaceae</taxon>
        <taxon>Papilionoideae</taxon>
        <taxon>50 kb inversion clade</taxon>
        <taxon>genistoids sensu lato</taxon>
        <taxon>core genistoids</taxon>
        <taxon>Genisteae</taxon>
        <taxon>Lupinus</taxon>
    </lineage>
</organism>
<reference evidence="9 10" key="1">
    <citation type="submission" date="2024-03" db="EMBL/GenBank/DDBJ databases">
        <authorList>
            <person name="Martinez-Hernandez J."/>
        </authorList>
    </citation>
    <scope>NUCLEOTIDE SEQUENCE [LARGE SCALE GENOMIC DNA]</scope>
</reference>
<accession>A0AAV1WMK8</accession>
<evidence type="ECO:0000256" key="6">
    <source>
        <dbReference type="ARBA" id="ARBA00023295"/>
    </source>
</evidence>
<keyword evidence="6 8" id="KW-0326">Glycosidase</keyword>
<keyword evidence="7" id="KW-0961">Cell wall biogenesis/degradation</keyword>